<feature type="transmembrane region" description="Helical" evidence="1">
    <location>
        <begin position="21"/>
        <end position="45"/>
    </location>
</feature>
<dbReference type="EMBL" id="CAADFW010000073">
    <property type="protein sequence ID" value="VFK62380.1"/>
    <property type="molecule type" value="Genomic_DNA"/>
</dbReference>
<keyword evidence="1" id="KW-1133">Transmembrane helix</keyword>
<dbReference type="AlphaFoldDB" id="A0A451A8M4"/>
<keyword evidence="1" id="KW-0472">Membrane</keyword>
<gene>
    <name evidence="2" type="ORF">BECKTC1821F_GA0114240_107316</name>
</gene>
<sequence>MGGEPVRKTSPRAAKFRYQTVLFRQFPLFSLDSLGVLFESLIFLIESLFHPRHSALYIFEFGQDVVLDLHAPVGFSVRRAEKDG</sequence>
<reference evidence="2" key="1">
    <citation type="submission" date="2019-02" db="EMBL/GenBank/DDBJ databases">
        <authorList>
            <person name="Gruber-Vodicka R. H."/>
            <person name="Seah K. B. B."/>
        </authorList>
    </citation>
    <scope>NUCLEOTIDE SEQUENCE</scope>
    <source>
        <strain evidence="2">BECK_BZ126</strain>
    </source>
</reference>
<evidence type="ECO:0000256" key="1">
    <source>
        <dbReference type="SAM" id="Phobius"/>
    </source>
</evidence>
<evidence type="ECO:0000313" key="2">
    <source>
        <dbReference type="EMBL" id="VFK62380.1"/>
    </source>
</evidence>
<keyword evidence="1" id="KW-0812">Transmembrane</keyword>
<accession>A0A451A8M4</accession>
<organism evidence="2">
    <name type="scientific">Candidatus Kentrum sp. TC</name>
    <dbReference type="NCBI Taxonomy" id="2126339"/>
    <lineage>
        <taxon>Bacteria</taxon>
        <taxon>Pseudomonadati</taxon>
        <taxon>Pseudomonadota</taxon>
        <taxon>Gammaproteobacteria</taxon>
        <taxon>Candidatus Kentrum</taxon>
    </lineage>
</organism>
<proteinExistence type="predicted"/>
<name>A0A451A8M4_9GAMM</name>
<protein>
    <submittedName>
        <fullName evidence="2">Uncharacterized protein</fullName>
    </submittedName>
</protein>